<organism evidence="1">
    <name type="scientific">Rhizophora mucronata</name>
    <name type="common">Asiatic mangrove</name>
    <dbReference type="NCBI Taxonomy" id="61149"/>
    <lineage>
        <taxon>Eukaryota</taxon>
        <taxon>Viridiplantae</taxon>
        <taxon>Streptophyta</taxon>
        <taxon>Embryophyta</taxon>
        <taxon>Tracheophyta</taxon>
        <taxon>Spermatophyta</taxon>
        <taxon>Magnoliopsida</taxon>
        <taxon>eudicotyledons</taxon>
        <taxon>Gunneridae</taxon>
        <taxon>Pentapetalae</taxon>
        <taxon>rosids</taxon>
        <taxon>fabids</taxon>
        <taxon>Malpighiales</taxon>
        <taxon>Rhizophoraceae</taxon>
        <taxon>Rhizophora</taxon>
    </lineage>
</organism>
<protein>
    <submittedName>
        <fullName evidence="1">Uncharacterized protein</fullName>
    </submittedName>
</protein>
<evidence type="ECO:0000313" key="1">
    <source>
        <dbReference type="EMBL" id="MBX34335.1"/>
    </source>
</evidence>
<dbReference type="EMBL" id="GGEC01053857">
    <property type="protein sequence ID" value="MBX34341.1"/>
    <property type="molecule type" value="Transcribed_RNA"/>
</dbReference>
<reference evidence="1" key="1">
    <citation type="submission" date="2018-02" db="EMBL/GenBank/DDBJ databases">
        <title>Rhizophora mucronata_Transcriptome.</title>
        <authorList>
            <person name="Meera S.P."/>
            <person name="Sreeshan A."/>
            <person name="Augustine A."/>
        </authorList>
    </citation>
    <scope>NUCLEOTIDE SEQUENCE</scope>
    <source>
        <tissue evidence="1">Leaf</tissue>
    </source>
</reference>
<name>A0A2P2MVS9_RHIMU</name>
<dbReference type="AlphaFoldDB" id="A0A2P2MVS9"/>
<sequence length="67" mass="7834">MDVTPFQLKPICQLPVDFQTRFINRIFEGKQQQGLPLYGALVHQFPYSEVITDDRIVIRGLVDRLCR</sequence>
<accession>A0A2P2MVS9</accession>
<proteinExistence type="predicted"/>
<dbReference type="EMBL" id="GGEC01053851">
    <property type="protein sequence ID" value="MBX34335.1"/>
    <property type="molecule type" value="Transcribed_RNA"/>
</dbReference>